<evidence type="ECO:0000313" key="3">
    <source>
        <dbReference type="Proteomes" id="UP000234752"/>
    </source>
</evidence>
<evidence type="ECO:0000313" key="2">
    <source>
        <dbReference type="EMBL" id="AUN31231.1"/>
    </source>
</evidence>
<gene>
    <name evidence="2" type="ORF">C0V82_14065</name>
</gene>
<accession>A0A2K9NDK9</accession>
<dbReference type="Proteomes" id="UP000234752">
    <property type="component" value="Chromosome eg_1"/>
</dbReference>
<name>A0A2K9NDK9_9PROT</name>
<reference evidence="2 3" key="1">
    <citation type="submission" date="2017-12" db="EMBL/GenBank/DDBJ databases">
        <title>Genomes of bacteria within cyanobacterial aggregates.</title>
        <authorList>
            <person name="Cai H."/>
        </authorList>
    </citation>
    <scope>NUCLEOTIDE SEQUENCE [LARGE SCALE GENOMIC DNA]</scope>
    <source>
        <strain evidence="2 3">TH16</strain>
    </source>
</reference>
<dbReference type="EMBL" id="CP025611">
    <property type="protein sequence ID" value="AUN31231.1"/>
    <property type="molecule type" value="Genomic_DNA"/>
</dbReference>
<sequence length="180" mass="18934">MYGLVTGGCVVGVYVCDDADFASSQGWVPLPDGVSIGWTYNPDRAQPFQRPAREPTTDEKIASIDARCAQVLARGAPYGDRRIAIHDTGRTDLGGMATTAIAALAGALSWPENYALGWIAMDNTRVPLPTPADGLAVADAAARYYAAARQRARDLKDQALAAADAAALNAIDINSGWPEA</sequence>
<protein>
    <recommendedName>
        <fullName evidence="1">DUF4376 domain-containing protein</fullName>
    </recommendedName>
</protein>
<dbReference type="AlphaFoldDB" id="A0A2K9NDK9"/>
<organism evidence="2 3">
    <name type="scientific">Niveispirillum cyanobacteriorum</name>
    <dbReference type="NCBI Taxonomy" id="1612173"/>
    <lineage>
        <taxon>Bacteria</taxon>
        <taxon>Pseudomonadati</taxon>
        <taxon>Pseudomonadota</taxon>
        <taxon>Alphaproteobacteria</taxon>
        <taxon>Rhodospirillales</taxon>
        <taxon>Azospirillaceae</taxon>
        <taxon>Niveispirillum</taxon>
    </lineage>
</organism>
<dbReference type="InterPro" id="IPR025484">
    <property type="entry name" value="DUF4376"/>
</dbReference>
<dbReference type="Pfam" id="PF14301">
    <property type="entry name" value="DUF4376"/>
    <property type="match status" value="1"/>
</dbReference>
<dbReference type="KEGG" id="ncb:C0V82_14065"/>
<proteinExistence type="predicted"/>
<keyword evidence="3" id="KW-1185">Reference proteome</keyword>
<evidence type="ECO:0000259" key="1">
    <source>
        <dbReference type="Pfam" id="PF14301"/>
    </source>
</evidence>
<feature type="domain" description="DUF4376" evidence="1">
    <location>
        <begin position="58"/>
        <end position="170"/>
    </location>
</feature>